<feature type="chain" id="PRO_5005318255" evidence="1">
    <location>
        <begin position="19"/>
        <end position="188"/>
    </location>
</feature>
<accession>A0A0J9E9J1</accession>
<dbReference type="AlphaFoldDB" id="A0A0J9E9J1"/>
<proteinExistence type="predicted"/>
<sequence length="188" mass="19977">MLRLALGLICGAAAQAQAQGVRNIETEGNLVALAPLACVAVEAVGAEATPADISFGMRDCLRQENGATAFDLFILLITRGSFDAKRVADRSAGQAINMLLQQVGSEAGEAMLLMGPHQQAYLADGSPERAALCALQRQSGPPAYHPRYMIQHGIKAVTGLDGDGLIDDFQAEREWETTLLQVAKCDRP</sequence>
<evidence type="ECO:0000256" key="1">
    <source>
        <dbReference type="SAM" id="SignalP"/>
    </source>
</evidence>
<keyword evidence="1" id="KW-0732">Signal</keyword>
<dbReference type="PATRIC" id="fig|1675527.3.peg.4477"/>
<feature type="signal peptide" evidence="1">
    <location>
        <begin position="1"/>
        <end position="18"/>
    </location>
</feature>
<dbReference type="EMBL" id="LFTY01000002">
    <property type="protein sequence ID" value="KMW59296.1"/>
    <property type="molecule type" value="Genomic_DNA"/>
</dbReference>
<protein>
    <submittedName>
        <fullName evidence="2">Putative secreted protein</fullName>
    </submittedName>
</protein>
<dbReference type="RefSeq" id="WP_152912626.1">
    <property type="nucleotide sequence ID" value="NZ_LFTY01000002.1"/>
</dbReference>
<name>A0A0J9E9J1_9RHOB</name>
<gene>
    <name evidence="2" type="ORF">AIOL_004278</name>
</gene>
<evidence type="ECO:0000313" key="3">
    <source>
        <dbReference type="Proteomes" id="UP000037178"/>
    </source>
</evidence>
<keyword evidence="3" id="KW-1185">Reference proteome</keyword>
<organism evidence="2 3">
    <name type="scientific">Candidatus Rhodobacter oscarellae</name>
    <dbReference type="NCBI Taxonomy" id="1675527"/>
    <lineage>
        <taxon>Bacteria</taxon>
        <taxon>Pseudomonadati</taxon>
        <taxon>Pseudomonadota</taxon>
        <taxon>Alphaproteobacteria</taxon>
        <taxon>Rhodobacterales</taxon>
        <taxon>Rhodobacter group</taxon>
        <taxon>Rhodobacter</taxon>
    </lineage>
</organism>
<evidence type="ECO:0000313" key="2">
    <source>
        <dbReference type="EMBL" id="KMW59296.1"/>
    </source>
</evidence>
<comment type="caution">
    <text evidence="2">The sequence shown here is derived from an EMBL/GenBank/DDBJ whole genome shotgun (WGS) entry which is preliminary data.</text>
</comment>
<dbReference type="OrthoDB" id="5339269at2"/>
<reference evidence="2 3" key="1">
    <citation type="submission" date="2015-06" db="EMBL/GenBank/DDBJ databases">
        <title>Draft genome sequence of an Alphaproteobacteria species associated to the Mediterranean sponge Oscarella lobularis.</title>
        <authorList>
            <person name="Jourda C."/>
            <person name="Santini S."/>
            <person name="Claverie J.-M."/>
        </authorList>
    </citation>
    <scope>NUCLEOTIDE SEQUENCE [LARGE SCALE GENOMIC DNA]</scope>
    <source>
        <strain evidence="2">IGS</strain>
    </source>
</reference>
<dbReference type="Proteomes" id="UP000037178">
    <property type="component" value="Unassembled WGS sequence"/>
</dbReference>